<feature type="repeat" description="TPR" evidence="7">
    <location>
        <begin position="718"/>
        <end position="751"/>
    </location>
</feature>
<dbReference type="OrthoDB" id="174989at2"/>
<proteinExistence type="predicted"/>
<dbReference type="Pfam" id="PF13432">
    <property type="entry name" value="TPR_16"/>
    <property type="match status" value="1"/>
</dbReference>
<dbReference type="PANTHER" id="PTHR12558">
    <property type="entry name" value="CELL DIVISION CYCLE 16,23,27"/>
    <property type="match status" value="1"/>
</dbReference>
<dbReference type="UniPathway" id="UPA00694"/>
<evidence type="ECO:0000256" key="4">
    <source>
        <dbReference type="ARBA" id="ARBA00022737"/>
    </source>
</evidence>
<dbReference type="PANTHER" id="PTHR12558:SF13">
    <property type="entry name" value="CELL DIVISION CYCLE PROTEIN 27 HOMOLOG"/>
    <property type="match status" value="1"/>
</dbReference>
<dbReference type="GO" id="GO:0019867">
    <property type="term" value="C:outer membrane"/>
    <property type="evidence" value="ECO:0007669"/>
    <property type="project" value="InterPro"/>
</dbReference>
<dbReference type="GO" id="GO:0030244">
    <property type="term" value="P:cellulose biosynthetic process"/>
    <property type="evidence" value="ECO:0007669"/>
    <property type="project" value="UniProtKB-KW"/>
</dbReference>
<dbReference type="Pfam" id="PF07721">
    <property type="entry name" value="TPR_4"/>
    <property type="match status" value="1"/>
</dbReference>
<dbReference type="InterPro" id="IPR003921">
    <property type="entry name" value="Cell_synth_C"/>
</dbReference>
<dbReference type="GO" id="GO:0006011">
    <property type="term" value="P:UDP-alpha-D-glucose metabolic process"/>
    <property type="evidence" value="ECO:0007669"/>
    <property type="project" value="InterPro"/>
</dbReference>
<organism evidence="10 11">
    <name type="scientific">Pseudomonas asplenii</name>
    <dbReference type="NCBI Taxonomy" id="53407"/>
    <lineage>
        <taxon>Bacteria</taxon>
        <taxon>Pseudomonadati</taxon>
        <taxon>Pseudomonadota</taxon>
        <taxon>Gammaproteobacteria</taxon>
        <taxon>Pseudomonadales</taxon>
        <taxon>Pseudomonadaceae</taxon>
        <taxon>Pseudomonas</taxon>
    </lineage>
</organism>
<reference evidence="10 11" key="1">
    <citation type="submission" date="2016-10" db="EMBL/GenBank/DDBJ databases">
        <authorList>
            <person name="de Groot N.N."/>
        </authorList>
    </citation>
    <scope>NUCLEOTIDE SEQUENCE [LARGE SCALE GENOMIC DNA]</scope>
    <source>
        <strain evidence="10 11">LMG 2158</strain>
    </source>
</reference>
<dbReference type="InterPro" id="IPR011990">
    <property type="entry name" value="TPR-like_helical_dom_sf"/>
</dbReference>
<dbReference type="InterPro" id="IPR008410">
    <property type="entry name" value="BCSC_C"/>
</dbReference>
<keyword evidence="4" id="KW-0677">Repeat</keyword>
<gene>
    <name evidence="10" type="ORF">SAMN05216581_2239</name>
</gene>
<evidence type="ECO:0000313" key="10">
    <source>
        <dbReference type="EMBL" id="SEI10860.1"/>
    </source>
</evidence>
<comment type="function">
    <text evidence="1">Required for maximal bacterial cellulose synthesis.</text>
</comment>
<dbReference type="RefSeq" id="WP_019361233.1">
    <property type="nucleotide sequence ID" value="NZ_LT629972.1"/>
</dbReference>
<dbReference type="Pfam" id="PF14559">
    <property type="entry name" value="TPR_19"/>
    <property type="match status" value="4"/>
</dbReference>
<evidence type="ECO:0000259" key="9">
    <source>
        <dbReference type="Pfam" id="PF05420"/>
    </source>
</evidence>
<dbReference type="PROSITE" id="PS50005">
    <property type="entry name" value="TPR"/>
    <property type="match status" value="1"/>
</dbReference>
<dbReference type="InterPro" id="IPR019734">
    <property type="entry name" value="TPR_rpt"/>
</dbReference>
<keyword evidence="5 7" id="KW-0802">TPR repeat</keyword>
<evidence type="ECO:0000256" key="8">
    <source>
        <dbReference type="SAM" id="SignalP"/>
    </source>
</evidence>
<feature type="domain" description="Cellulose synthase operon C C-terminal" evidence="9">
    <location>
        <begin position="951"/>
        <end position="1282"/>
    </location>
</feature>
<evidence type="ECO:0000256" key="2">
    <source>
        <dbReference type="ARBA" id="ARBA00005186"/>
    </source>
</evidence>
<name>A0A1H6NFY2_9PSED</name>
<evidence type="ECO:0000256" key="6">
    <source>
        <dbReference type="ARBA" id="ARBA00022916"/>
    </source>
</evidence>
<evidence type="ECO:0000256" key="5">
    <source>
        <dbReference type="ARBA" id="ARBA00022803"/>
    </source>
</evidence>
<evidence type="ECO:0000256" key="3">
    <source>
        <dbReference type="ARBA" id="ARBA00022729"/>
    </source>
</evidence>
<protein>
    <submittedName>
        <fullName evidence="10">Tfp pilus assembly protein PilF</fullName>
    </submittedName>
</protein>
<dbReference type="GO" id="GO:0042802">
    <property type="term" value="F:identical protein binding"/>
    <property type="evidence" value="ECO:0007669"/>
    <property type="project" value="InterPro"/>
</dbReference>
<dbReference type="Proteomes" id="UP000182272">
    <property type="component" value="Chromosome I"/>
</dbReference>
<evidence type="ECO:0000256" key="7">
    <source>
        <dbReference type="PROSITE-ProRule" id="PRU00339"/>
    </source>
</evidence>
<keyword evidence="3 8" id="KW-0732">Signal</keyword>
<feature type="chain" id="PRO_5009298969" evidence="8">
    <location>
        <begin position="22"/>
        <end position="1301"/>
    </location>
</feature>
<evidence type="ECO:0000313" key="11">
    <source>
        <dbReference type="Proteomes" id="UP000182272"/>
    </source>
</evidence>
<dbReference type="EMBL" id="LT629972">
    <property type="protein sequence ID" value="SEI10860.1"/>
    <property type="molecule type" value="Genomic_DNA"/>
</dbReference>
<dbReference type="InterPro" id="IPR011717">
    <property type="entry name" value="TPR-4"/>
</dbReference>
<dbReference type="Gene3D" id="1.25.40.10">
    <property type="entry name" value="Tetratricopeptide repeat domain"/>
    <property type="match status" value="6"/>
</dbReference>
<comment type="pathway">
    <text evidence="2">Glycan metabolism; bacterial cellulose biosynthesis.</text>
</comment>
<dbReference type="PRINTS" id="PR01441">
    <property type="entry name" value="CELLSNTHASEC"/>
</dbReference>
<accession>A0A1H6NFY2</accession>
<dbReference type="Pfam" id="PF05420">
    <property type="entry name" value="BCSC_C"/>
    <property type="match status" value="1"/>
</dbReference>
<dbReference type="SMART" id="SM00028">
    <property type="entry name" value="TPR"/>
    <property type="match status" value="11"/>
</dbReference>
<dbReference type="Pfam" id="PF13176">
    <property type="entry name" value="TPR_7"/>
    <property type="match status" value="1"/>
</dbReference>
<keyword evidence="6" id="KW-0135">Cellulose biosynthesis</keyword>
<sequence>MRQQTLALAVCAALASSVGFAAETGSPQSLLIQQGYYWQAKEKPDRAAEAWSRLLSLDANQPDALYGLGLIEVQRQRIANAQNYLARLQAIQPLPRQALQLEQDIALSPPEKKQLLEKARELSDAGERDQAVAVYRQLFDGHQPQGLIAREYYNTLGFSTGGWPEARVGLERLHRERPDDAILDLWLALHLARNPESRPEGIRALARLSHNPDIGGNADETWRFALVWLGPPSRDQVSLFEQYLQAHPDDSEIRALMNKGIAQGRTGSGWQRDPHVARGLKALDAGDLATAEQELQARLKDKPDDYDALGGMGILRQQQKRLGEAENYLVQATRTGAGAQWKSALEDVRYWFLLDRANDAQRSGRQAQARELIEQAIAKNPVEPAGPTALAGWYAQAGQLDTAEAGYRQVLARNANYPDALSGLIGVLSRAGKSDEALQLIDRLSAAEQARLAPSVHIRALRATQVAKLAERRGDLTSAQKAYKEALADDPKNPWIRFALARVYLRQGQAQVARDLIDELLKQQPDQPDALYTSTLLSAELGEWSKALRTLSRIPAAKRSTDMNEMELDIRLHVQTELAVDVARRGQRQDAWGLLSRCEPLTRGKPERVAVLASAYAEAGNPDQAVSLMRDLLDKSESTPDLQLLYAGVLLKADRDAEASEILRQLQGKPMGETASKRYEDLVFLYRVKQADELREKNDLVAAYDMLSPALQQRPNDSLAISSLARMYAASGNVDKARNLYEPLIKADPGNARLQLGLADIAMQGRDYSLAEHSVEKALELEPGVPLTLTASARIYREMGKTGEAARLLRKAIEIENGQRVDTYVANVASGSAVSSNPFVGLAGQRRQGTALAQASLIPPPVDASSTGLSAGDMELIPAPVAQKAQATAPAPVASRSANPFGEEAYARDTAPGAGLSPAQAALNDILQDRTGYVVQGLTVRNNNSEKGLGKLTDIETPFEASFPVGSNLASIALQVTPVFLYSGSPGANGSPRFGTSGTALVGSQKDNGVGLAVAYRDKDNGLKADVGMSPIGFTYSTPIGGVSLNRPFSANPNFSYGVSASRRMVTDSVTSFAGSRDPRTGEKWGGVTANGVRGELGYDNQKFGAYGYGSAHRLTGNNVDDNNRFELGSGVYWYLRNTPGSILTVGLSGSALHYSENQDFYTYGHGGYFSPQTFFALGVPVSWSQRTERFTYRIKSSIGVQHIGQDSAEILPGHSEYQANATAAGLSRYDGDNKTGIGYSLSAAGEYKFGSNFFLGGTLGVDNASDYRQVAGGLYLRYTFEDMTGPMDLPVSPFGSPYSN</sequence>
<feature type="signal peptide" evidence="8">
    <location>
        <begin position="1"/>
        <end position="21"/>
    </location>
</feature>
<dbReference type="SUPFAM" id="SSF48452">
    <property type="entry name" value="TPR-like"/>
    <property type="match status" value="4"/>
</dbReference>
<evidence type="ECO:0000256" key="1">
    <source>
        <dbReference type="ARBA" id="ARBA00003476"/>
    </source>
</evidence>